<feature type="compositionally biased region" description="Pro residues" evidence="1">
    <location>
        <begin position="75"/>
        <end position="96"/>
    </location>
</feature>
<reference evidence="2" key="1">
    <citation type="journal article" date="2015" name="Genome Announc.">
        <title>Draft Genome Sequence of Thiostrepton-Producing Streptomyces azureus ATCC 14921.</title>
        <authorList>
            <person name="Sakihara K."/>
            <person name="Maeda J."/>
            <person name="Tashiro K."/>
            <person name="Fujino Y."/>
            <person name="Kuhara S."/>
            <person name="Ohshima T."/>
            <person name="Ogata S."/>
            <person name="Doi K."/>
        </authorList>
    </citation>
    <scope>NUCLEOTIDE SEQUENCE [LARGE SCALE GENOMIC DNA]</scope>
    <source>
        <strain evidence="2">ATCC14921</strain>
    </source>
</reference>
<dbReference type="PATRIC" id="fig|146537.3.peg.2429"/>
<protein>
    <submittedName>
        <fullName evidence="2">Putative ATP-dependint DNA ligase</fullName>
    </submittedName>
</protein>
<gene>
    <name evidence="2" type="ORF">SAZU_2301</name>
</gene>
<keyword evidence="2" id="KW-0436">Ligase</keyword>
<feature type="region of interest" description="Disordered" evidence="1">
    <location>
        <begin position="1"/>
        <end position="29"/>
    </location>
</feature>
<keyword evidence="3" id="KW-1185">Reference proteome</keyword>
<name>A0A0K8PJH9_STRAJ</name>
<dbReference type="Proteomes" id="UP000053859">
    <property type="component" value="Unassembled WGS sequence"/>
</dbReference>
<accession>A0A0K8PJH9</accession>
<evidence type="ECO:0000256" key="1">
    <source>
        <dbReference type="SAM" id="MobiDB-lite"/>
    </source>
</evidence>
<dbReference type="EMBL" id="DF968237">
    <property type="protein sequence ID" value="GAP47564.1"/>
    <property type="molecule type" value="Genomic_DNA"/>
</dbReference>
<proteinExistence type="predicted"/>
<dbReference type="AlphaFoldDB" id="A0A0K8PJH9"/>
<sequence length="96" mass="10427">MGLFASRLAKSPRGCLPNPSPAESPSHRRSHLIRAAGGHVREGRYEPNLTLVERQLVVEVGVDAARDTSGRWPRTPAPRPPRPPTADVPRLTSPPP</sequence>
<evidence type="ECO:0000313" key="3">
    <source>
        <dbReference type="Proteomes" id="UP000053859"/>
    </source>
</evidence>
<organism evidence="2 3">
    <name type="scientific">Streptomyces azureus</name>
    <dbReference type="NCBI Taxonomy" id="146537"/>
    <lineage>
        <taxon>Bacteria</taxon>
        <taxon>Bacillati</taxon>
        <taxon>Actinomycetota</taxon>
        <taxon>Actinomycetes</taxon>
        <taxon>Kitasatosporales</taxon>
        <taxon>Streptomycetaceae</taxon>
        <taxon>Streptomyces</taxon>
    </lineage>
</organism>
<dbReference type="GO" id="GO:0016874">
    <property type="term" value="F:ligase activity"/>
    <property type="evidence" value="ECO:0007669"/>
    <property type="project" value="UniProtKB-KW"/>
</dbReference>
<evidence type="ECO:0000313" key="2">
    <source>
        <dbReference type="EMBL" id="GAP47564.1"/>
    </source>
</evidence>
<feature type="region of interest" description="Disordered" evidence="1">
    <location>
        <begin position="64"/>
        <end position="96"/>
    </location>
</feature>